<dbReference type="PROSITE" id="PS50966">
    <property type="entry name" value="ZF_SWIM"/>
    <property type="match status" value="1"/>
</dbReference>
<evidence type="ECO:0000256" key="11">
    <source>
        <dbReference type="ARBA" id="ARBA00052986"/>
    </source>
</evidence>
<keyword evidence="4" id="KW-0874">Quinone</keyword>
<accession>A0A8S3TB07</accession>
<evidence type="ECO:0000256" key="9">
    <source>
        <dbReference type="ARBA" id="ARBA00051038"/>
    </source>
</evidence>
<dbReference type="InterPro" id="IPR023753">
    <property type="entry name" value="FAD/NAD-binding_dom"/>
</dbReference>
<proteinExistence type="inferred from homology"/>
<keyword evidence="17" id="KW-0863">Zinc-finger</keyword>
<evidence type="ECO:0000313" key="21">
    <source>
        <dbReference type="Proteomes" id="UP000683360"/>
    </source>
</evidence>
<dbReference type="Gene3D" id="3.50.50.60">
    <property type="entry name" value="FAD/NAD(P)-binding domain"/>
    <property type="match status" value="2"/>
</dbReference>
<evidence type="ECO:0000256" key="1">
    <source>
        <dbReference type="ARBA" id="ARBA00001974"/>
    </source>
</evidence>
<dbReference type="PANTHER" id="PTHR10632">
    <property type="entry name" value="SULFIDE:QUINONE OXIDOREDUCTASE"/>
    <property type="match status" value="1"/>
</dbReference>
<dbReference type="PANTHER" id="PTHR10632:SF2">
    <property type="entry name" value="SULFIDE:QUINONE OXIDOREDUCTASE, MITOCHONDRIAL"/>
    <property type="match status" value="1"/>
</dbReference>
<dbReference type="EMBL" id="CAJPWZ010001998">
    <property type="protein sequence ID" value="CAG2228560.1"/>
    <property type="molecule type" value="Genomic_DNA"/>
</dbReference>
<dbReference type="EC" id="1.8.5.8" evidence="14"/>
<evidence type="ECO:0000256" key="14">
    <source>
        <dbReference type="ARBA" id="ARBA00066447"/>
    </source>
</evidence>
<keyword evidence="7 20" id="KW-0560">Oxidoreductase</keyword>
<evidence type="ECO:0000256" key="3">
    <source>
        <dbReference type="ARBA" id="ARBA00022630"/>
    </source>
</evidence>
<dbReference type="GO" id="GO:0106436">
    <property type="term" value="F:glutathione-dependent sulfide quinone oxidoreductase activity"/>
    <property type="evidence" value="ECO:0007669"/>
    <property type="project" value="UniProtKB-EC"/>
</dbReference>
<keyword evidence="17" id="KW-0479">Metal-binding</keyword>
<dbReference type="GO" id="GO:0048038">
    <property type="term" value="F:quinone binding"/>
    <property type="evidence" value="ECO:0007669"/>
    <property type="project" value="UniProtKB-KW"/>
</dbReference>
<dbReference type="FunFam" id="3.50.50.60:FF:000034">
    <property type="entry name" value="sulfide:quinone oxidoreductase, mitochondrial"/>
    <property type="match status" value="1"/>
</dbReference>
<evidence type="ECO:0000256" key="15">
    <source>
        <dbReference type="ARBA" id="ARBA00070160"/>
    </source>
</evidence>
<evidence type="ECO:0000256" key="2">
    <source>
        <dbReference type="ARBA" id="ARBA00004173"/>
    </source>
</evidence>
<dbReference type="GO" id="GO:0071949">
    <property type="term" value="F:FAD binding"/>
    <property type="evidence" value="ECO:0007669"/>
    <property type="project" value="TreeGrafter"/>
</dbReference>
<evidence type="ECO:0000256" key="5">
    <source>
        <dbReference type="ARBA" id="ARBA00022827"/>
    </source>
</evidence>
<comment type="catalytic activity">
    <reaction evidence="9">
        <text>ubiquinone-10 + hydrogen sulfide + sulfite + 2 H(+) = ubiquinol-10 + thiosulfate</text>
        <dbReference type="Rhea" id="RHEA:38359"/>
        <dbReference type="ChEBI" id="CHEBI:15378"/>
        <dbReference type="ChEBI" id="CHEBI:17359"/>
        <dbReference type="ChEBI" id="CHEBI:29919"/>
        <dbReference type="ChEBI" id="CHEBI:33542"/>
        <dbReference type="ChEBI" id="CHEBI:46245"/>
        <dbReference type="ChEBI" id="CHEBI:64183"/>
    </reaction>
    <physiologicalReaction direction="left-to-right" evidence="9">
        <dbReference type="Rhea" id="RHEA:38360"/>
    </physiologicalReaction>
</comment>
<comment type="catalytic activity">
    <reaction evidence="11">
        <text>a quinone + hydrogen sulfide + glutathione + H(+) = S-sulfanylglutathione + a quinol</text>
        <dbReference type="Rhea" id="RHEA:55156"/>
        <dbReference type="ChEBI" id="CHEBI:15378"/>
        <dbReference type="ChEBI" id="CHEBI:24646"/>
        <dbReference type="ChEBI" id="CHEBI:29919"/>
        <dbReference type="ChEBI" id="CHEBI:57925"/>
        <dbReference type="ChEBI" id="CHEBI:58905"/>
        <dbReference type="ChEBI" id="CHEBI:132124"/>
        <dbReference type="EC" id="1.8.5.8"/>
    </reaction>
    <physiologicalReaction direction="left-to-right" evidence="11">
        <dbReference type="Rhea" id="RHEA:55157"/>
    </physiologicalReaction>
</comment>
<feature type="region of interest" description="Disordered" evidence="18">
    <location>
        <begin position="402"/>
        <end position="422"/>
    </location>
</feature>
<dbReference type="OrthoDB" id="5376590at2759"/>
<reference evidence="20" key="1">
    <citation type="submission" date="2021-03" db="EMBL/GenBank/DDBJ databases">
        <authorList>
            <person name="Bekaert M."/>
        </authorList>
    </citation>
    <scope>NUCLEOTIDE SEQUENCE</scope>
</reference>
<evidence type="ECO:0000256" key="4">
    <source>
        <dbReference type="ARBA" id="ARBA00022719"/>
    </source>
</evidence>
<protein>
    <recommendedName>
        <fullName evidence="15">Sulfide:quinone oxidoreductase, mitochondrial</fullName>
        <ecNumber evidence="14">1.8.5.8</ecNumber>
    </recommendedName>
    <alternativeName>
        <fullName evidence="16">Sulfide quinone oxidoreductase</fullName>
    </alternativeName>
</protein>
<evidence type="ECO:0000256" key="8">
    <source>
        <dbReference type="ARBA" id="ARBA00023128"/>
    </source>
</evidence>
<evidence type="ECO:0000256" key="6">
    <source>
        <dbReference type="ARBA" id="ARBA00022946"/>
    </source>
</evidence>
<dbReference type="GO" id="GO:0070224">
    <property type="term" value="F:sulfide:quinone oxidoreductase activity"/>
    <property type="evidence" value="ECO:0007669"/>
    <property type="project" value="TreeGrafter"/>
</dbReference>
<evidence type="ECO:0000256" key="17">
    <source>
        <dbReference type="PROSITE-ProRule" id="PRU00325"/>
    </source>
</evidence>
<dbReference type="InterPro" id="IPR015904">
    <property type="entry name" value="Sulphide_quinone_reductase"/>
</dbReference>
<evidence type="ECO:0000256" key="7">
    <source>
        <dbReference type="ARBA" id="ARBA00023002"/>
    </source>
</evidence>
<gene>
    <name evidence="20" type="ORF">MEDL_41493</name>
</gene>
<keyword evidence="17" id="KW-0862">Zinc</keyword>
<evidence type="ECO:0000313" key="20">
    <source>
        <dbReference type="EMBL" id="CAG2228560.1"/>
    </source>
</evidence>
<dbReference type="GO" id="GO:0008270">
    <property type="term" value="F:zinc ion binding"/>
    <property type="evidence" value="ECO:0007669"/>
    <property type="project" value="UniProtKB-KW"/>
</dbReference>
<evidence type="ECO:0000256" key="10">
    <source>
        <dbReference type="ARBA" id="ARBA00052810"/>
    </source>
</evidence>
<comment type="subcellular location">
    <subcellularLocation>
        <location evidence="2">Mitochondrion</location>
    </subcellularLocation>
</comment>
<keyword evidence="6" id="KW-0809">Transit peptide</keyword>
<comment type="cofactor">
    <cofactor evidence="1">
        <name>FAD</name>
        <dbReference type="ChEBI" id="CHEBI:57692"/>
    </cofactor>
</comment>
<dbReference type="Proteomes" id="UP000683360">
    <property type="component" value="Unassembled WGS sequence"/>
</dbReference>
<comment type="similarity">
    <text evidence="13">Belongs to the SQRD family.</text>
</comment>
<feature type="domain" description="SWIM-type" evidence="19">
    <location>
        <begin position="325"/>
        <end position="362"/>
    </location>
</feature>
<dbReference type="InterPro" id="IPR036188">
    <property type="entry name" value="FAD/NAD-bd_sf"/>
</dbReference>
<comment type="catalytic activity">
    <reaction evidence="10">
        <text>ubiquinone-10 + hydrogen sulfide + glutathione + H(+) = S-sulfanylglutathione + ubiquinol-10</text>
        <dbReference type="Rhea" id="RHEA:62608"/>
        <dbReference type="ChEBI" id="CHEBI:15378"/>
        <dbReference type="ChEBI" id="CHEBI:29919"/>
        <dbReference type="ChEBI" id="CHEBI:46245"/>
        <dbReference type="ChEBI" id="CHEBI:57925"/>
        <dbReference type="ChEBI" id="CHEBI:58905"/>
        <dbReference type="ChEBI" id="CHEBI:64183"/>
    </reaction>
    <physiologicalReaction direction="left-to-right" evidence="10">
        <dbReference type="Rhea" id="RHEA:62609"/>
    </physiologicalReaction>
</comment>
<comment type="caution">
    <text evidence="20">The sequence shown here is derived from an EMBL/GenBank/DDBJ whole genome shotgun (WGS) entry which is preliminary data.</text>
</comment>
<evidence type="ECO:0000259" key="19">
    <source>
        <dbReference type="PROSITE" id="PS50966"/>
    </source>
</evidence>
<dbReference type="GO" id="GO:0005739">
    <property type="term" value="C:mitochondrion"/>
    <property type="evidence" value="ECO:0007669"/>
    <property type="project" value="UniProtKB-SubCell"/>
</dbReference>
<keyword evidence="8" id="KW-0496">Mitochondrion</keyword>
<organism evidence="20 21">
    <name type="scientific">Mytilus edulis</name>
    <name type="common">Blue mussel</name>
    <dbReference type="NCBI Taxonomy" id="6550"/>
    <lineage>
        <taxon>Eukaryota</taxon>
        <taxon>Metazoa</taxon>
        <taxon>Spiralia</taxon>
        <taxon>Lophotrochozoa</taxon>
        <taxon>Mollusca</taxon>
        <taxon>Bivalvia</taxon>
        <taxon>Autobranchia</taxon>
        <taxon>Pteriomorphia</taxon>
        <taxon>Mytilida</taxon>
        <taxon>Mytiloidea</taxon>
        <taxon>Mytilidae</taxon>
        <taxon>Mytilinae</taxon>
        <taxon>Mytilus</taxon>
    </lineage>
</organism>
<dbReference type="GO" id="GO:0070221">
    <property type="term" value="P:sulfide oxidation, using sulfide:quinone oxidoreductase"/>
    <property type="evidence" value="ECO:0007669"/>
    <property type="project" value="TreeGrafter"/>
</dbReference>
<evidence type="ECO:0000256" key="18">
    <source>
        <dbReference type="SAM" id="MobiDB-lite"/>
    </source>
</evidence>
<name>A0A8S3TB07_MYTED</name>
<comment type="function">
    <text evidence="12">Catalyzes the oxidation of hydrogen sulfide with the help of a quinone, such as ubiquinone-10, giving rise to thiosulfate and ultimately to sulfane (molecular sulfur) atoms. Requires an additional electron acceptor; can use sulfite, sulfide or cyanide (in vitro). It is believed the in vivo electron acceptor is glutathione.</text>
</comment>
<evidence type="ECO:0000256" key="13">
    <source>
        <dbReference type="ARBA" id="ARBA00060891"/>
    </source>
</evidence>
<evidence type="ECO:0000256" key="12">
    <source>
        <dbReference type="ARBA" id="ARBA00059167"/>
    </source>
</evidence>
<keyword evidence="21" id="KW-1185">Reference proteome</keyword>
<dbReference type="InterPro" id="IPR007527">
    <property type="entry name" value="Znf_SWIM"/>
</dbReference>
<evidence type="ECO:0000256" key="16">
    <source>
        <dbReference type="ARBA" id="ARBA00082958"/>
    </source>
</evidence>
<keyword evidence="5" id="KW-0274">FAD</keyword>
<dbReference type="Pfam" id="PF07992">
    <property type="entry name" value="Pyr_redox_2"/>
    <property type="match status" value="1"/>
</dbReference>
<keyword evidence="3" id="KW-0285">Flavoprotein</keyword>
<dbReference type="AlphaFoldDB" id="A0A8S3TB07"/>
<dbReference type="SUPFAM" id="SSF51905">
    <property type="entry name" value="FAD/NAD(P)-binding domain"/>
    <property type="match status" value="2"/>
</dbReference>
<sequence>MTSTKLLVVVSRKSLTNSFSTSSASFGRHYKLLIVGSGSGGCATASKFSKKLGAGLVGIIEPKDDHYYQPWFTLVGGGIKKVEDSGKKMSEVIPKKADWLKTTAEAFDPKNCTVTTATGEEIKYDFLVMACGLQLNYNLIKGLPEGFNKDPMLCSNYDYEYVQKTWPAIQKFKGGNAIFTLPNTPVKCAGAPQKIMYLAEEAWQKSGVRDKSTYAAGLHKVVDSRDIKINYQRNLIEVNTDKREAIFQKLDSPGETQTYKKLDSPGETQTYKYDFMHITPPMSTPDPNGFLQEIFYHDIDARSKYCFLRAKCVPSQKIKDEEHDVWVCVEKATGEIGSSYCTCTAGLGGTCNHVAGLLFRVEAANKLGASACTSLPCTWKVPSKIKGVKPTKIKDLRIIKSRHGQSDSKRPLVSQSKSQYQPIPESKDNLTFFLQYSRSLFQMLVFLKVLSQKM</sequence>